<proteinExistence type="predicted"/>
<accession>A0A074ZRG2</accession>
<sequence length="101" mass="11101">MDDGAVNPLASQDPTQTSASHGTESNLETVRLLKIHRQPTTGLALLGAQQVGAVPEFPSTLFYLKPTCTKLANIHSFANNFFRPRKSETGRGLKDFQQPYE</sequence>
<dbReference type="OrthoDB" id="6270412at2759"/>
<feature type="compositionally biased region" description="Polar residues" evidence="1">
    <location>
        <begin position="9"/>
        <end position="25"/>
    </location>
</feature>
<gene>
    <name evidence="2" type="ORF">T265_04733</name>
</gene>
<protein>
    <submittedName>
        <fullName evidence="2">Uncharacterized protein</fullName>
    </submittedName>
</protein>
<dbReference type="KEGG" id="ovi:T265_04733"/>
<dbReference type="EMBL" id="KL596699">
    <property type="protein sequence ID" value="KER28422.1"/>
    <property type="molecule type" value="Genomic_DNA"/>
</dbReference>
<evidence type="ECO:0000256" key="1">
    <source>
        <dbReference type="SAM" id="MobiDB-lite"/>
    </source>
</evidence>
<evidence type="ECO:0000313" key="3">
    <source>
        <dbReference type="Proteomes" id="UP000054324"/>
    </source>
</evidence>
<dbReference type="RefSeq" id="XP_009167810.1">
    <property type="nucleotide sequence ID" value="XM_009169546.1"/>
</dbReference>
<dbReference type="GeneID" id="20318915"/>
<dbReference type="Proteomes" id="UP000054324">
    <property type="component" value="Unassembled WGS sequence"/>
</dbReference>
<dbReference type="AlphaFoldDB" id="A0A074ZRG2"/>
<feature type="region of interest" description="Disordered" evidence="1">
    <location>
        <begin position="1"/>
        <end position="25"/>
    </location>
</feature>
<dbReference type="CTD" id="20318915"/>
<name>A0A074ZRG2_OPIVI</name>
<reference evidence="2 3" key="1">
    <citation type="submission" date="2013-11" db="EMBL/GenBank/DDBJ databases">
        <title>Opisthorchis viverrini - life in the bile duct.</title>
        <authorList>
            <person name="Young N.D."/>
            <person name="Nagarajan N."/>
            <person name="Lin S.J."/>
            <person name="Korhonen P.K."/>
            <person name="Jex A.R."/>
            <person name="Hall R.S."/>
            <person name="Safavi-Hemami H."/>
            <person name="Kaewkong W."/>
            <person name="Bertrand D."/>
            <person name="Gao S."/>
            <person name="Seet Q."/>
            <person name="Wongkham S."/>
            <person name="Teh B.T."/>
            <person name="Wongkham C."/>
            <person name="Intapan P.M."/>
            <person name="Maleewong W."/>
            <person name="Yang X."/>
            <person name="Hu M."/>
            <person name="Wang Z."/>
            <person name="Hofmann A."/>
            <person name="Sternberg P.W."/>
            <person name="Tan P."/>
            <person name="Wang J."/>
            <person name="Gasser R.B."/>
        </authorList>
    </citation>
    <scope>NUCLEOTIDE SEQUENCE [LARGE SCALE GENOMIC DNA]</scope>
</reference>
<evidence type="ECO:0000313" key="2">
    <source>
        <dbReference type="EMBL" id="KER28422.1"/>
    </source>
</evidence>
<keyword evidence="3" id="KW-1185">Reference proteome</keyword>
<organism evidence="2 3">
    <name type="scientific">Opisthorchis viverrini</name>
    <name type="common">Southeast Asian liver fluke</name>
    <dbReference type="NCBI Taxonomy" id="6198"/>
    <lineage>
        <taxon>Eukaryota</taxon>
        <taxon>Metazoa</taxon>
        <taxon>Spiralia</taxon>
        <taxon>Lophotrochozoa</taxon>
        <taxon>Platyhelminthes</taxon>
        <taxon>Trematoda</taxon>
        <taxon>Digenea</taxon>
        <taxon>Opisthorchiida</taxon>
        <taxon>Opisthorchiata</taxon>
        <taxon>Opisthorchiidae</taxon>
        <taxon>Opisthorchis</taxon>
    </lineage>
</organism>